<gene>
    <name evidence="1" type="ORF">OE88DRAFT_556201</name>
</gene>
<accession>A0A5C3MT15</accession>
<evidence type="ECO:0000313" key="2">
    <source>
        <dbReference type="Proteomes" id="UP000305948"/>
    </source>
</evidence>
<dbReference type="SUPFAM" id="SSF52047">
    <property type="entry name" value="RNI-like"/>
    <property type="match status" value="1"/>
</dbReference>
<dbReference type="Gene3D" id="3.80.10.10">
    <property type="entry name" value="Ribonuclease Inhibitor"/>
    <property type="match status" value="1"/>
</dbReference>
<keyword evidence="2" id="KW-1185">Reference proteome</keyword>
<dbReference type="InterPro" id="IPR032675">
    <property type="entry name" value="LRR_dom_sf"/>
</dbReference>
<sequence length="367" mass="40891">MADLLPVELVSKIFLLSLDSERSVTSGTPAAPWNAAQVCQYWRSVALAMPELWTSLSLDVEPGCHGYPKLIAASLARAQGRDLSVTLSFSDGCDTAACLVSLHAYSANLKQLRIFASDDCIHLLSLEGLCALQTLDLTLRCTDTIWRGLLLNPWHSITLPTLEHLRVRYDGCCRLFHSITLPKLQSLNIGRYGDRSIPFPTSYKPLASSIARSGCSLRRLVIERMPLDLRDLVECMKRSPSLTELSVGADEKEDTQLTTAALRFLLWDARVVRSGRAVLPNLRSLTIMLQEYAKPQDVNDLLRSRLSEESLGAHPALTKLLDVNITRRMSGEWSGAKMEKWRLCDGTVFKTIYGDDSQMLHAETLVF</sequence>
<name>A0A5C3MT15_9AGAM</name>
<protein>
    <submittedName>
        <fullName evidence="1">Uncharacterized protein</fullName>
    </submittedName>
</protein>
<dbReference type="PANTHER" id="PTHR38926">
    <property type="entry name" value="F-BOX DOMAIN CONTAINING PROTEIN, EXPRESSED"/>
    <property type="match status" value="1"/>
</dbReference>
<dbReference type="STRING" id="5364.A0A5C3MT15"/>
<dbReference type="EMBL" id="ML213520">
    <property type="protein sequence ID" value="TFK48200.1"/>
    <property type="molecule type" value="Genomic_DNA"/>
</dbReference>
<organism evidence="1 2">
    <name type="scientific">Heliocybe sulcata</name>
    <dbReference type="NCBI Taxonomy" id="5364"/>
    <lineage>
        <taxon>Eukaryota</taxon>
        <taxon>Fungi</taxon>
        <taxon>Dikarya</taxon>
        <taxon>Basidiomycota</taxon>
        <taxon>Agaricomycotina</taxon>
        <taxon>Agaricomycetes</taxon>
        <taxon>Gloeophyllales</taxon>
        <taxon>Gloeophyllaceae</taxon>
        <taxon>Heliocybe</taxon>
    </lineage>
</organism>
<reference evidence="1 2" key="1">
    <citation type="journal article" date="2019" name="Nat. Ecol. Evol.">
        <title>Megaphylogeny resolves global patterns of mushroom evolution.</title>
        <authorList>
            <person name="Varga T."/>
            <person name="Krizsan K."/>
            <person name="Foldi C."/>
            <person name="Dima B."/>
            <person name="Sanchez-Garcia M."/>
            <person name="Sanchez-Ramirez S."/>
            <person name="Szollosi G.J."/>
            <person name="Szarkandi J.G."/>
            <person name="Papp V."/>
            <person name="Albert L."/>
            <person name="Andreopoulos W."/>
            <person name="Angelini C."/>
            <person name="Antonin V."/>
            <person name="Barry K.W."/>
            <person name="Bougher N.L."/>
            <person name="Buchanan P."/>
            <person name="Buyck B."/>
            <person name="Bense V."/>
            <person name="Catcheside P."/>
            <person name="Chovatia M."/>
            <person name="Cooper J."/>
            <person name="Damon W."/>
            <person name="Desjardin D."/>
            <person name="Finy P."/>
            <person name="Geml J."/>
            <person name="Haridas S."/>
            <person name="Hughes K."/>
            <person name="Justo A."/>
            <person name="Karasinski D."/>
            <person name="Kautmanova I."/>
            <person name="Kiss B."/>
            <person name="Kocsube S."/>
            <person name="Kotiranta H."/>
            <person name="LaButti K.M."/>
            <person name="Lechner B.E."/>
            <person name="Liimatainen K."/>
            <person name="Lipzen A."/>
            <person name="Lukacs Z."/>
            <person name="Mihaltcheva S."/>
            <person name="Morgado L.N."/>
            <person name="Niskanen T."/>
            <person name="Noordeloos M.E."/>
            <person name="Ohm R.A."/>
            <person name="Ortiz-Santana B."/>
            <person name="Ovrebo C."/>
            <person name="Racz N."/>
            <person name="Riley R."/>
            <person name="Savchenko A."/>
            <person name="Shiryaev A."/>
            <person name="Soop K."/>
            <person name="Spirin V."/>
            <person name="Szebenyi C."/>
            <person name="Tomsovsky M."/>
            <person name="Tulloss R.E."/>
            <person name="Uehling J."/>
            <person name="Grigoriev I.V."/>
            <person name="Vagvolgyi C."/>
            <person name="Papp T."/>
            <person name="Martin F.M."/>
            <person name="Miettinen O."/>
            <person name="Hibbett D.S."/>
            <person name="Nagy L.G."/>
        </authorList>
    </citation>
    <scope>NUCLEOTIDE SEQUENCE [LARGE SCALE GENOMIC DNA]</scope>
    <source>
        <strain evidence="1 2">OMC1185</strain>
    </source>
</reference>
<dbReference type="AlphaFoldDB" id="A0A5C3MT15"/>
<proteinExistence type="predicted"/>
<evidence type="ECO:0000313" key="1">
    <source>
        <dbReference type="EMBL" id="TFK48200.1"/>
    </source>
</evidence>
<dbReference type="OrthoDB" id="2269034at2759"/>
<dbReference type="PANTHER" id="PTHR38926:SF5">
    <property type="entry name" value="F-BOX AND LEUCINE-RICH REPEAT PROTEIN 6"/>
    <property type="match status" value="1"/>
</dbReference>
<dbReference type="Proteomes" id="UP000305948">
    <property type="component" value="Unassembled WGS sequence"/>
</dbReference>